<organism evidence="1 2">
    <name type="scientific">Diphasiastrum complanatum</name>
    <name type="common">Issler's clubmoss</name>
    <name type="synonym">Lycopodium complanatum</name>
    <dbReference type="NCBI Taxonomy" id="34168"/>
    <lineage>
        <taxon>Eukaryota</taxon>
        <taxon>Viridiplantae</taxon>
        <taxon>Streptophyta</taxon>
        <taxon>Embryophyta</taxon>
        <taxon>Tracheophyta</taxon>
        <taxon>Lycopodiopsida</taxon>
        <taxon>Lycopodiales</taxon>
        <taxon>Lycopodiaceae</taxon>
        <taxon>Lycopodioideae</taxon>
        <taxon>Diphasiastrum</taxon>
    </lineage>
</organism>
<sequence>MAFLERLANFALIGLSLAPLVIKVNPNFNVAATACLTVFIGCHRSVKPAPPSETMSKEHAMRFPFIGSAVLFSLFLLFKFLPKDLINAVLTAYFVVLGILALGATILPMIDSYLPKAWNESSTILRLPYFKNVEMEFTKSQLVAGVPGIFFCIWYVLKKHWLANNTLGLAFSIQGIEMLSLGSFKIGAILLAGLFIYDIFWVFCTPVMVSVAKSFDAPIKLLFPTGDASHPFSMLGLGDIVVPGIFVALALRFDVTRGKGSRYFVSAFTGYIVGILMTLFVMNWFHAAQPALLYIVPGVVGFLGVHCLINGELKPLLEFNEAADADSSEAKKGIEEETKSNKSD</sequence>
<keyword evidence="2" id="KW-1185">Reference proteome</keyword>
<dbReference type="EMBL" id="CM055098">
    <property type="protein sequence ID" value="KAJ7548798.1"/>
    <property type="molecule type" value="Genomic_DNA"/>
</dbReference>
<gene>
    <name evidence="1" type="ORF">O6H91_07G028000</name>
</gene>
<reference evidence="2" key="1">
    <citation type="journal article" date="2024" name="Proc. Natl. Acad. Sci. U.S.A.">
        <title>Extraordinary preservation of gene collinearity over three hundred million years revealed in homosporous lycophytes.</title>
        <authorList>
            <person name="Li C."/>
            <person name="Wickell D."/>
            <person name="Kuo L.Y."/>
            <person name="Chen X."/>
            <person name="Nie B."/>
            <person name="Liao X."/>
            <person name="Peng D."/>
            <person name="Ji J."/>
            <person name="Jenkins J."/>
            <person name="Williams M."/>
            <person name="Shu S."/>
            <person name="Plott C."/>
            <person name="Barry K."/>
            <person name="Rajasekar S."/>
            <person name="Grimwood J."/>
            <person name="Han X."/>
            <person name="Sun S."/>
            <person name="Hou Z."/>
            <person name="He W."/>
            <person name="Dai G."/>
            <person name="Sun C."/>
            <person name="Schmutz J."/>
            <person name="Leebens-Mack J.H."/>
            <person name="Li F.W."/>
            <person name="Wang L."/>
        </authorList>
    </citation>
    <scope>NUCLEOTIDE SEQUENCE [LARGE SCALE GENOMIC DNA]</scope>
    <source>
        <strain evidence="2">cv. PW_Plant_1</strain>
    </source>
</reference>
<protein>
    <submittedName>
        <fullName evidence="1">Uncharacterized protein</fullName>
    </submittedName>
</protein>
<proteinExistence type="predicted"/>
<name>A0ACC2D3S7_DIPCM</name>
<evidence type="ECO:0000313" key="2">
    <source>
        <dbReference type="Proteomes" id="UP001162992"/>
    </source>
</evidence>
<evidence type="ECO:0000313" key="1">
    <source>
        <dbReference type="EMBL" id="KAJ7548798.1"/>
    </source>
</evidence>
<comment type="caution">
    <text evidence="1">The sequence shown here is derived from an EMBL/GenBank/DDBJ whole genome shotgun (WGS) entry which is preliminary data.</text>
</comment>
<dbReference type="Proteomes" id="UP001162992">
    <property type="component" value="Chromosome 7"/>
</dbReference>
<accession>A0ACC2D3S7</accession>